<evidence type="ECO:0000256" key="4">
    <source>
        <dbReference type="ARBA" id="ARBA00022475"/>
    </source>
</evidence>
<keyword evidence="10" id="KW-1185">Reference proteome</keyword>
<keyword evidence="5 8" id="KW-0812">Transmembrane</keyword>
<feature type="transmembrane region" description="Helical" evidence="8">
    <location>
        <begin position="201"/>
        <end position="227"/>
    </location>
</feature>
<comment type="subcellular location">
    <subcellularLocation>
        <location evidence="1">Cell membrane</location>
        <topology evidence="1">Multi-pass membrane protein</topology>
    </subcellularLocation>
</comment>
<comment type="caution">
    <text evidence="9">The sequence shown here is derived from an EMBL/GenBank/DDBJ whole genome shotgun (WGS) entry which is preliminary data.</text>
</comment>
<gene>
    <name evidence="9" type="ORF">ACFP1K_31165</name>
</gene>
<evidence type="ECO:0000256" key="6">
    <source>
        <dbReference type="ARBA" id="ARBA00022989"/>
    </source>
</evidence>
<reference evidence="10" key="1">
    <citation type="journal article" date="2019" name="Int. J. Syst. Evol. Microbiol.">
        <title>The Global Catalogue of Microorganisms (GCM) 10K type strain sequencing project: providing services to taxonomists for standard genome sequencing and annotation.</title>
        <authorList>
            <consortium name="The Broad Institute Genomics Platform"/>
            <consortium name="The Broad Institute Genome Sequencing Center for Infectious Disease"/>
            <person name="Wu L."/>
            <person name="Ma J."/>
        </authorList>
    </citation>
    <scope>NUCLEOTIDE SEQUENCE [LARGE SCALE GENOMIC DNA]</scope>
    <source>
        <strain evidence="10">JCM 30346</strain>
    </source>
</reference>
<evidence type="ECO:0000256" key="1">
    <source>
        <dbReference type="ARBA" id="ARBA00004651"/>
    </source>
</evidence>
<comment type="similarity">
    <text evidence="2">Belongs to the AzlC family.</text>
</comment>
<evidence type="ECO:0000256" key="2">
    <source>
        <dbReference type="ARBA" id="ARBA00010735"/>
    </source>
</evidence>
<protein>
    <submittedName>
        <fullName evidence="9">AzlC family ABC transporter permease</fullName>
    </submittedName>
</protein>
<sequence length="255" mass="27113">MSKIGHSRRRGPGERPGEFRAAARDTSSVGLSLLPLGIGFGVLVVHTGLTWWWATVISAVVYAGSLEFLLLGLVASATPLGQIAVTALLVNFRHVFYALSFPLHRVRPLARIYATYALTDEAYALAGGEAAREWSGTRVLWTQALCQAYWVAGATLGALTGSLLPGTPPGLDFALTALFAVLAVDAWRARRDLPTPVLAVLSTAAAAVLAPGQMLLVALPLFTASLLTRYALRRRRQPATPAPAQVSHAVPALER</sequence>
<keyword evidence="6 8" id="KW-1133">Transmembrane helix</keyword>
<name>A0ABW1NTQ6_9ACTN</name>
<evidence type="ECO:0000256" key="3">
    <source>
        <dbReference type="ARBA" id="ARBA00022448"/>
    </source>
</evidence>
<evidence type="ECO:0000313" key="9">
    <source>
        <dbReference type="EMBL" id="MFC6085662.1"/>
    </source>
</evidence>
<feature type="transmembrane region" description="Helical" evidence="8">
    <location>
        <begin position="140"/>
        <end position="159"/>
    </location>
</feature>
<keyword evidence="3" id="KW-0813">Transport</keyword>
<dbReference type="EMBL" id="JBHSRF010000066">
    <property type="protein sequence ID" value="MFC6085662.1"/>
    <property type="molecule type" value="Genomic_DNA"/>
</dbReference>
<dbReference type="InterPro" id="IPR011606">
    <property type="entry name" value="Brnchd-chn_aa_trnsp_permease"/>
</dbReference>
<dbReference type="PANTHER" id="PTHR34979:SF1">
    <property type="entry name" value="INNER MEMBRANE PROTEIN YGAZ"/>
    <property type="match status" value="1"/>
</dbReference>
<keyword evidence="7 8" id="KW-0472">Membrane</keyword>
<proteinExistence type="inferred from homology"/>
<evidence type="ECO:0000256" key="8">
    <source>
        <dbReference type="SAM" id="Phobius"/>
    </source>
</evidence>
<dbReference type="Proteomes" id="UP001596137">
    <property type="component" value="Unassembled WGS sequence"/>
</dbReference>
<feature type="transmembrane region" description="Helical" evidence="8">
    <location>
        <begin position="21"/>
        <end position="45"/>
    </location>
</feature>
<evidence type="ECO:0000256" key="7">
    <source>
        <dbReference type="ARBA" id="ARBA00023136"/>
    </source>
</evidence>
<accession>A0ABW1NTQ6</accession>
<dbReference type="RefSeq" id="WP_380760034.1">
    <property type="nucleotide sequence ID" value="NZ_JBHSRF010000066.1"/>
</dbReference>
<dbReference type="Pfam" id="PF03591">
    <property type="entry name" value="AzlC"/>
    <property type="match status" value="1"/>
</dbReference>
<evidence type="ECO:0000256" key="5">
    <source>
        <dbReference type="ARBA" id="ARBA00022692"/>
    </source>
</evidence>
<keyword evidence="4" id="KW-1003">Cell membrane</keyword>
<evidence type="ECO:0000313" key="10">
    <source>
        <dbReference type="Proteomes" id="UP001596137"/>
    </source>
</evidence>
<organism evidence="9 10">
    <name type="scientific">Sphaerisporangium aureirubrum</name>
    <dbReference type="NCBI Taxonomy" id="1544736"/>
    <lineage>
        <taxon>Bacteria</taxon>
        <taxon>Bacillati</taxon>
        <taxon>Actinomycetota</taxon>
        <taxon>Actinomycetes</taxon>
        <taxon>Streptosporangiales</taxon>
        <taxon>Streptosporangiaceae</taxon>
        <taxon>Sphaerisporangium</taxon>
    </lineage>
</organism>
<dbReference type="PANTHER" id="PTHR34979">
    <property type="entry name" value="INNER MEMBRANE PROTEIN YGAZ"/>
    <property type="match status" value="1"/>
</dbReference>